<dbReference type="PIRSF" id="PIRSF036480">
    <property type="entry name" value="FormyFH4_hydr"/>
    <property type="match status" value="1"/>
</dbReference>
<dbReference type="EC" id="3.5.1.10" evidence="3 4"/>
<comment type="catalytic activity">
    <reaction evidence="3">
        <text>(6R)-10-formyltetrahydrofolate + H2O = (6S)-5,6,7,8-tetrahydrofolate + formate + H(+)</text>
        <dbReference type="Rhea" id="RHEA:19833"/>
        <dbReference type="ChEBI" id="CHEBI:15377"/>
        <dbReference type="ChEBI" id="CHEBI:15378"/>
        <dbReference type="ChEBI" id="CHEBI:15740"/>
        <dbReference type="ChEBI" id="CHEBI:57453"/>
        <dbReference type="ChEBI" id="CHEBI:195366"/>
        <dbReference type="EC" id="3.5.1.10"/>
    </reaction>
</comment>
<protein>
    <recommendedName>
        <fullName evidence="3 4">Formyltetrahydrofolate deformylase</fullName>
        <ecNumber evidence="3 4">3.5.1.10</ecNumber>
    </recommendedName>
    <alternativeName>
        <fullName evidence="3">Formyl-FH(4) hydrolase</fullName>
    </alternativeName>
</protein>
<name>A0A9X2KAS7_9MICO</name>
<comment type="similarity">
    <text evidence="3">Belongs to the PurU family.</text>
</comment>
<dbReference type="HAMAP" id="MF_01927">
    <property type="entry name" value="PurU"/>
    <property type="match status" value="1"/>
</dbReference>
<dbReference type="InterPro" id="IPR004810">
    <property type="entry name" value="PurU"/>
</dbReference>
<dbReference type="SUPFAM" id="SSF55021">
    <property type="entry name" value="ACT-like"/>
    <property type="match status" value="1"/>
</dbReference>
<dbReference type="SUPFAM" id="SSF53328">
    <property type="entry name" value="Formyltransferase"/>
    <property type="match status" value="1"/>
</dbReference>
<dbReference type="InterPro" id="IPR044074">
    <property type="entry name" value="PurU_ACT"/>
</dbReference>
<evidence type="ECO:0000256" key="3">
    <source>
        <dbReference type="HAMAP-Rule" id="MF_01927"/>
    </source>
</evidence>
<dbReference type="PRINTS" id="PR01575">
    <property type="entry name" value="FFH4HYDRLASE"/>
</dbReference>
<evidence type="ECO:0000256" key="2">
    <source>
        <dbReference type="ARBA" id="ARBA00022801"/>
    </source>
</evidence>
<dbReference type="InterPro" id="IPR036477">
    <property type="entry name" value="Formyl_transf_N_sf"/>
</dbReference>
<dbReference type="Gene3D" id="3.40.50.170">
    <property type="entry name" value="Formyl transferase, N-terminal domain"/>
    <property type="match status" value="1"/>
</dbReference>
<evidence type="ECO:0000259" key="5">
    <source>
        <dbReference type="PROSITE" id="PS51671"/>
    </source>
</evidence>
<dbReference type="RefSeq" id="WP_156997277.1">
    <property type="nucleotide sequence ID" value="NZ_BAAANU010000010.1"/>
</dbReference>
<dbReference type="EMBL" id="JAMZDY010000001">
    <property type="protein sequence ID" value="MCP2369400.1"/>
    <property type="molecule type" value="Genomic_DNA"/>
</dbReference>
<comment type="caution">
    <text evidence="6">The sequence shown here is derived from an EMBL/GenBank/DDBJ whole genome shotgun (WGS) entry which is preliminary data.</text>
</comment>
<evidence type="ECO:0000313" key="7">
    <source>
        <dbReference type="Proteomes" id="UP001139722"/>
    </source>
</evidence>
<evidence type="ECO:0000313" key="6">
    <source>
        <dbReference type="EMBL" id="MCP2369400.1"/>
    </source>
</evidence>
<dbReference type="InterPro" id="IPR002376">
    <property type="entry name" value="Formyl_transf_N"/>
</dbReference>
<feature type="active site" evidence="3">
    <location>
        <position position="234"/>
    </location>
</feature>
<comment type="pathway">
    <text evidence="3">Purine metabolism; IMP biosynthesis via de novo pathway; formate from 10-formyl-5,6,7,8-tetrahydrofolate: step 1/1.</text>
</comment>
<evidence type="ECO:0000256" key="4">
    <source>
        <dbReference type="NCBIfam" id="TIGR00655"/>
    </source>
</evidence>
<keyword evidence="3" id="KW-0658">Purine biosynthesis</keyword>
<dbReference type="CDD" id="cd04875">
    <property type="entry name" value="ACT_F4HF-DF"/>
    <property type="match status" value="1"/>
</dbReference>
<reference evidence="6" key="1">
    <citation type="submission" date="2022-06" db="EMBL/GenBank/DDBJ databases">
        <title>Sequencing the genomes of 1000 actinobacteria strains.</title>
        <authorList>
            <person name="Klenk H.-P."/>
        </authorList>
    </citation>
    <scope>NUCLEOTIDE SEQUENCE</scope>
    <source>
        <strain evidence="6">DSM 22016</strain>
    </source>
</reference>
<dbReference type="PANTHER" id="PTHR42706">
    <property type="entry name" value="FORMYLTETRAHYDROFOLATE DEFORMYLASE"/>
    <property type="match status" value="1"/>
</dbReference>
<dbReference type="InterPro" id="IPR045865">
    <property type="entry name" value="ACT-like_dom_sf"/>
</dbReference>
<sequence length="290" mass="31928">MTADAAPERLNHWVLTLSCIDSPGIVHAISGAIVAARGNISESQQFASTETGRFFMRVQIESPAQRDEFEAALEPVTARWDMSWELDEVGRPLRTLVLTSTAGHCVNDLLFRQHAGQLPVEIPLVLSNHGTLRDLVDFYGVPFESAAVTSPEAKASFEARVLEAVDAHSIELVVLARYMQILSPELCEALAGRCINIHHSFLPGFKGANPYRQAHARGVKLIGATAHFVTSDLDEGPIIEQNVVRVDHSRSVSELVAIGQDEESRTLSQAVKWFAERRVLLDGARTIIFR</sequence>
<dbReference type="GO" id="GO:0008864">
    <property type="term" value="F:formyltetrahydrofolate deformylase activity"/>
    <property type="evidence" value="ECO:0007669"/>
    <property type="project" value="UniProtKB-UniRule"/>
</dbReference>
<keyword evidence="2 3" id="KW-0378">Hydrolase</keyword>
<gene>
    <name evidence="3" type="primary">purU</name>
    <name evidence="6" type="ORF">BJ978_000076</name>
</gene>
<evidence type="ECO:0000256" key="1">
    <source>
        <dbReference type="ARBA" id="ARBA00022563"/>
    </source>
</evidence>
<dbReference type="NCBIfam" id="TIGR00655">
    <property type="entry name" value="PurU"/>
    <property type="match status" value="1"/>
</dbReference>
<feature type="domain" description="ACT" evidence="5">
    <location>
        <begin position="14"/>
        <end position="91"/>
    </location>
</feature>
<dbReference type="NCBIfam" id="NF004684">
    <property type="entry name" value="PRK06027.1"/>
    <property type="match status" value="1"/>
</dbReference>
<keyword evidence="1 3" id="KW-0554">One-carbon metabolism</keyword>
<dbReference type="PANTHER" id="PTHR42706:SF1">
    <property type="entry name" value="FORMYLTETRAHYDROFOLATE DEFORMYLASE 2, MITOCHONDRIAL"/>
    <property type="match status" value="1"/>
</dbReference>
<dbReference type="Gene3D" id="3.30.70.260">
    <property type="match status" value="1"/>
</dbReference>
<proteinExistence type="inferred from homology"/>
<dbReference type="PROSITE" id="PS51671">
    <property type="entry name" value="ACT"/>
    <property type="match status" value="1"/>
</dbReference>
<dbReference type="OrthoDB" id="9806170at2"/>
<keyword evidence="7" id="KW-1185">Reference proteome</keyword>
<dbReference type="GO" id="GO:0006730">
    <property type="term" value="P:one-carbon metabolic process"/>
    <property type="evidence" value="ECO:0007669"/>
    <property type="project" value="UniProtKB-KW"/>
</dbReference>
<comment type="function">
    <text evidence="3">Catalyzes the hydrolysis of 10-formyltetrahydrofolate (formyl-FH4) to formate and tetrahydrofolate (FH4).</text>
</comment>
<accession>A0A9X2KAS7</accession>
<dbReference type="Proteomes" id="UP001139722">
    <property type="component" value="Unassembled WGS sequence"/>
</dbReference>
<dbReference type="GO" id="GO:0006189">
    <property type="term" value="P:'de novo' IMP biosynthetic process"/>
    <property type="evidence" value="ECO:0007669"/>
    <property type="project" value="UniProtKB-UniRule"/>
</dbReference>
<organism evidence="6 7">
    <name type="scientific">Agromyces terreus</name>
    <dbReference type="NCBI Taxonomy" id="424795"/>
    <lineage>
        <taxon>Bacteria</taxon>
        <taxon>Bacillati</taxon>
        <taxon>Actinomycetota</taxon>
        <taxon>Actinomycetes</taxon>
        <taxon>Micrococcales</taxon>
        <taxon>Microbacteriaceae</taxon>
        <taxon>Agromyces</taxon>
    </lineage>
</organism>
<dbReference type="Pfam" id="PF00551">
    <property type="entry name" value="Formyl_trans_N"/>
    <property type="match status" value="1"/>
</dbReference>
<dbReference type="AlphaFoldDB" id="A0A9X2KAS7"/>
<dbReference type="InterPro" id="IPR002912">
    <property type="entry name" value="ACT_dom"/>
</dbReference>